<keyword evidence="1" id="KW-0479">Metal-binding</keyword>
<dbReference type="PANTHER" id="PTHR33977:SF1">
    <property type="entry name" value="ZINC ION BINDING PROTEIN"/>
    <property type="match status" value="1"/>
</dbReference>
<name>A0AA38IQM4_9CUCU</name>
<gene>
    <name evidence="3" type="ORF">Zmor_004670</name>
</gene>
<dbReference type="Proteomes" id="UP001168821">
    <property type="component" value="Unassembled WGS sequence"/>
</dbReference>
<organism evidence="3 4">
    <name type="scientific">Zophobas morio</name>
    <dbReference type="NCBI Taxonomy" id="2755281"/>
    <lineage>
        <taxon>Eukaryota</taxon>
        <taxon>Metazoa</taxon>
        <taxon>Ecdysozoa</taxon>
        <taxon>Arthropoda</taxon>
        <taxon>Hexapoda</taxon>
        <taxon>Insecta</taxon>
        <taxon>Pterygota</taxon>
        <taxon>Neoptera</taxon>
        <taxon>Endopterygota</taxon>
        <taxon>Coleoptera</taxon>
        <taxon>Polyphaga</taxon>
        <taxon>Cucujiformia</taxon>
        <taxon>Tenebrionidae</taxon>
        <taxon>Zophobas</taxon>
    </lineage>
</organism>
<dbReference type="GO" id="GO:0008270">
    <property type="term" value="F:zinc ion binding"/>
    <property type="evidence" value="ECO:0007669"/>
    <property type="project" value="UniProtKB-KW"/>
</dbReference>
<proteinExistence type="predicted"/>
<comment type="caution">
    <text evidence="3">The sequence shown here is derived from an EMBL/GenBank/DDBJ whole genome shotgun (WGS) entry which is preliminary data.</text>
</comment>
<keyword evidence="4" id="KW-1185">Reference proteome</keyword>
<evidence type="ECO:0000259" key="2">
    <source>
        <dbReference type="PROSITE" id="PS50966"/>
    </source>
</evidence>
<keyword evidence="1" id="KW-0863">Zinc-finger</keyword>
<dbReference type="PROSITE" id="PS50966">
    <property type="entry name" value="ZF_SWIM"/>
    <property type="match status" value="1"/>
</dbReference>
<protein>
    <recommendedName>
        <fullName evidence="2">SWIM-type domain-containing protein</fullName>
    </recommendedName>
</protein>
<evidence type="ECO:0000256" key="1">
    <source>
        <dbReference type="PROSITE-ProRule" id="PRU00325"/>
    </source>
</evidence>
<feature type="domain" description="SWIM-type" evidence="2">
    <location>
        <begin position="333"/>
        <end position="381"/>
    </location>
</feature>
<reference evidence="3" key="1">
    <citation type="journal article" date="2023" name="G3 (Bethesda)">
        <title>Whole genome assemblies of Zophobas morio and Tenebrio molitor.</title>
        <authorList>
            <person name="Kaur S."/>
            <person name="Stinson S.A."/>
            <person name="diCenzo G.C."/>
        </authorList>
    </citation>
    <scope>NUCLEOTIDE SEQUENCE</scope>
    <source>
        <strain evidence="3">QUZm001</strain>
    </source>
</reference>
<evidence type="ECO:0000313" key="4">
    <source>
        <dbReference type="Proteomes" id="UP001168821"/>
    </source>
</evidence>
<evidence type="ECO:0000313" key="3">
    <source>
        <dbReference type="EMBL" id="KAJ3660205.1"/>
    </source>
</evidence>
<keyword evidence="1" id="KW-0862">Zinc</keyword>
<dbReference type="InterPro" id="IPR007527">
    <property type="entry name" value="Znf_SWIM"/>
</dbReference>
<dbReference type="AlphaFoldDB" id="A0AA38IQM4"/>
<accession>A0AA38IQM4</accession>
<sequence>MVATALKIEEWNKDGKNYAFLFKRKGESHPDLLDTDFAVGNMNEIMEKKLKDFKRIICIDGTHGTNRMNYELTTILIRDEDNLGFPVAFLVSNRLDTLIQKVFFAALKEKLGHIIEAEYVMSDDDPKYYNAWIDIMKTERKPRRLLCSWHVINNWNIQRRSKLKKQENRLKMKKEMRNILKETKVEKFIELKENYFNHLMEENEFSFLNYLKKNYFQNEDRIMMWAHCFRINVGINTNMAIESLNKVLKHNKMKGNRNIRIEKLLDMLEELVNEKMWKKILNTERPNANNYQHKVTAEAHKKAENMTNCVDTIEFGKFRVKSSTGKHFYCVSYNLICDKDCRSMYCNECKVCFHRYKCECPEFSVKTAVCKHIHAVVLYERRVHGSVLDTLNTGTGEPSNANEYTKNKYQDDLNLFLEEQMSEGNNPIDFERQKKIELDEVVNYTMKLDKGSFEKFMNMFRNFKNNLERAETTEVLNKKRKIEKQTYYPNRK</sequence>
<dbReference type="PANTHER" id="PTHR33977">
    <property type="entry name" value="ZINC ION BINDING PROTEIN"/>
    <property type="match status" value="1"/>
</dbReference>
<dbReference type="EMBL" id="JALNTZ010000002">
    <property type="protein sequence ID" value="KAJ3660205.1"/>
    <property type="molecule type" value="Genomic_DNA"/>
</dbReference>